<dbReference type="EMBL" id="JAQJAN010000009">
    <property type="protein sequence ID" value="KAJ5720192.1"/>
    <property type="molecule type" value="Genomic_DNA"/>
</dbReference>
<reference evidence="2" key="2">
    <citation type="submission" date="2023-01" db="EMBL/GenBank/DDBJ databases">
        <authorList>
            <person name="Petersen C."/>
        </authorList>
    </citation>
    <scope>NUCLEOTIDE SEQUENCE</scope>
    <source>
        <strain evidence="2">IBT 17514</strain>
    </source>
</reference>
<keyword evidence="3" id="KW-1185">Reference proteome</keyword>
<accession>A0AAD6MV68</accession>
<comment type="caution">
    <text evidence="2">The sequence shown here is derived from an EMBL/GenBank/DDBJ whole genome shotgun (WGS) entry which is preliminary data.</text>
</comment>
<dbReference type="AlphaFoldDB" id="A0AAD6MV68"/>
<organism evidence="2 3">
    <name type="scientific">Penicillium malachiteum</name>
    <dbReference type="NCBI Taxonomy" id="1324776"/>
    <lineage>
        <taxon>Eukaryota</taxon>
        <taxon>Fungi</taxon>
        <taxon>Dikarya</taxon>
        <taxon>Ascomycota</taxon>
        <taxon>Pezizomycotina</taxon>
        <taxon>Eurotiomycetes</taxon>
        <taxon>Eurotiomycetidae</taxon>
        <taxon>Eurotiales</taxon>
        <taxon>Aspergillaceae</taxon>
        <taxon>Penicillium</taxon>
    </lineage>
</organism>
<evidence type="ECO:0000313" key="3">
    <source>
        <dbReference type="Proteomes" id="UP001215712"/>
    </source>
</evidence>
<protein>
    <submittedName>
        <fullName evidence="2">Uncharacterized protein</fullName>
    </submittedName>
</protein>
<evidence type="ECO:0000256" key="1">
    <source>
        <dbReference type="SAM" id="MobiDB-lite"/>
    </source>
</evidence>
<reference evidence="2" key="1">
    <citation type="journal article" date="2023" name="IMA Fungus">
        <title>Comparative genomic study of the Penicillium genus elucidates a diverse pangenome and 15 lateral gene transfer events.</title>
        <authorList>
            <person name="Petersen C."/>
            <person name="Sorensen T."/>
            <person name="Nielsen M.R."/>
            <person name="Sondergaard T.E."/>
            <person name="Sorensen J.L."/>
            <person name="Fitzpatrick D.A."/>
            <person name="Frisvad J.C."/>
            <person name="Nielsen K.L."/>
        </authorList>
    </citation>
    <scope>NUCLEOTIDE SEQUENCE</scope>
    <source>
        <strain evidence="2">IBT 17514</strain>
    </source>
</reference>
<feature type="compositionally biased region" description="Polar residues" evidence="1">
    <location>
        <begin position="16"/>
        <end position="26"/>
    </location>
</feature>
<feature type="region of interest" description="Disordered" evidence="1">
    <location>
        <begin position="1"/>
        <end position="32"/>
    </location>
</feature>
<name>A0AAD6MV68_9EURO</name>
<evidence type="ECO:0000313" key="2">
    <source>
        <dbReference type="EMBL" id="KAJ5720192.1"/>
    </source>
</evidence>
<sequence length="78" mass="8568">MVACPALGDGPFGTQRRASARSSAPGTPQPKMDAMQIENLFEAVENSQRRSSGGSSRRSGWFLKQFNKIHRREKSDSA</sequence>
<proteinExistence type="predicted"/>
<gene>
    <name evidence="2" type="ORF">N7493_007070</name>
</gene>
<dbReference type="Proteomes" id="UP001215712">
    <property type="component" value="Unassembled WGS sequence"/>
</dbReference>